<sequence>VTFKMYYNLKNKIRLYLGRKKNYMKIIWRAYIFQFYKDQTNNLPNGSIVYIADRTISPGGLMDILKGIISLYDFAKENKIPFFIFL</sequence>
<organism evidence="1">
    <name type="scientific">marine metagenome</name>
    <dbReference type="NCBI Taxonomy" id="408172"/>
    <lineage>
        <taxon>unclassified sequences</taxon>
        <taxon>metagenomes</taxon>
        <taxon>ecological metagenomes</taxon>
    </lineage>
</organism>
<name>A0A383D598_9ZZZZ</name>
<evidence type="ECO:0000313" key="1">
    <source>
        <dbReference type="EMBL" id="SVE39737.1"/>
    </source>
</evidence>
<reference evidence="1" key="1">
    <citation type="submission" date="2018-05" db="EMBL/GenBank/DDBJ databases">
        <authorList>
            <person name="Lanie J.A."/>
            <person name="Ng W.-L."/>
            <person name="Kazmierczak K.M."/>
            <person name="Andrzejewski T.M."/>
            <person name="Davidsen T.M."/>
            <person name="Wayne K.J."/>
            <person name="Tettelin H."/>
            <person name="Glass J.I."/>
            <person name="Rusch D."/>
            <person name="Podicherti R."/>
            <person name="Tsui H.-C.T."/>
            <person name="Winkler M.E."/>
        </authorList>
    </citation>
    <scope>NUCLEOTIDE SEQUENCE</scope>
</reference>
<dbReference type="AlphaFoldDB" id="A0A383D598"/>
<proteinExistence type="predicted"/>
<feature type="non-terminal residue" evidence="1">
    <location>
        <position position="1"/>
    </location>
</feature>
<gene>
    <name evidence="1" type="ORF">METZ01_LOCUS492591</name>
</gene>
<dbReference type="EMBL" id="UINC01214485">
    <property type="protein sequence ID" value="SVE39737.1"/>
    <property type="molecule type" value="Genomic_DNA"/>
</dbReference>
<accession>A0A383D598</accession>
<protein>
    <submittedName>
        <fullName evidence="1">Uncharacterized protein</fullName>
    </submittedName>
</protein>
<feature type="non-terminal residue" evidence="1">
    <location>
        <position position="86"/>
    </location>
</feature>